<feature type="compositionally biased region" description="Basic and acidic residues" evidence="1">
    <location>
        <begin position="266"/>
        <end position="289"/>
    </location>
</feature>
<keyword evidence="3" id="KW-1185">Reference proteome</keyword>
<dbReference type="PANTHER" id="PTHR33223:SF10">
    <property type="entry name" value="AMINOTRANSFERASE-LIKE PLANT MOBILE DOMAIN-CONTAINING PROTEIN"/>
    <property type="match status" value="1"/>
</dbReference>
<reference evidence="4" key="2">
    <citation type="submission" date="2025-08" db="UniProtKB">
        <authorList>
            <consortium name="RefSeq"/>
        </authorList>
    </citation>
    <scope>IDENTIFICATION</scope>
    <source>
        <tissue evidence="4">Leaf</tissue>
    </source>
</reference>
<evidence type="ECO:0000259" key="2">
    <source>
        <dbReference type="Pfam" id="PF03732"/>
    </source>
</evidence>
<dbReference type="GeneID" id="106765928"/>
<dbReference type="AlphaFoldDB" id="A0A1S3UJH4"/>
<feature type="region of interest" description="Disordered" evidence="1">
    <location>
        <begin position="23"/>
        <end position="42"/>
    </location>
</feature>
<dbReference type="InterPro" id="IPR005162">
    <property type="entry name" value="Retrotrans_gag_dom"/>
</dbReference>
<protein>
    <submittedName>
        <fullName evidence="4">Uncharacterized protein LOC106765928</fullName>
    </submittedName>
</protein>
<sequence length="386" mass="45211">MQQKHVEEIVALRAELGRHDQFAQHSASTVHRNQHHENENHDCRRHNVLTRMETSTLIRAVTSMVIQMAMKESNWFLCKPFGPPAYSPLRWLLCKLQCQKSPPVLEKYDGSADHLRIFSNAMVFYMNSDPVICRAFSLSLKDEALEWYNTLPPNSVDCFAIVETLFRRQYSSNRKQEITPTELVNTKQEKGETFKAFMKRYTETTRQVKDVNHSFIINNLPSCLRPGYFTEKLYVRPPKTMDELQERVAEFICMEDMRISQRKRQREADVGGGRKDDKRPFGNNDKSGELPRTFKFDHFTTLNAPRAKVLEQALNVELLTLRRKSSPKYADERKSCHFHQNHEHNREECVTLKNEIENLIQAGHLRKYIKEGRGNLPREGYLQRSP</sequence>
<feature type="domain" description="Retrotransposon gag" evidence="2">
    <location>
        <begin position="135"/>
        <end position="216"/>
    </location>
</feature>
<name>A0A1S3UJH4_VIGRR</name>
<gene>
    <name evidence="4" type="primary">LOC106765928</name>
</gene>
<dbReference type="KEGG" id="vra:106765928"/>
<evidence type="ECO:0000256" key="1">
    <source>
        <dbReference type="SAM" id="MobiDB-lite"/>
    </source>
</evidence>
<dbReference type="Proteomes" id="UP000087766">
    <property type="component" value="Chromosome 7"/>
</dbReference>
<dbReference type="RefSeq" id="XP_014506181.1">
    <property type="nucleotide sequence ID" value="XM_014650695.1"/>
</dbReference>
<reference evidence="3" key="1">
    <citation type="journal article" date="2014" name="Nat. Commun.">
        <title>Genome sequence of mungbean and insights into evolution within Vigna species.</title>
        <authorList>
            <person name="Kang Y.J."/>
            <person name="Kim S.K."/>
            <person name="Kim M.Y."/>
            <person name="Lestari P."/>
            <person name="Kim K.H."/>
            <person name="Ha B.K."/>
            <person name="Jun T.H."/>
            <person name="Hwang W.J."/>
            <person name="Lee T."/>
            <person name="Lee J."/>
            <person name="Shim S."/>
            <person name="Yoon M.Y."/>
            <person name="Jang Y.E."/>
            <person name="Han K.S."/>
            <person name="Taeprayoon P."/>
            <person name="Yoon N."/>
            <person name="Somta P."/>
            <person name="Tanya P."/>
            <person name="Kim K.S."/>
            <person name="Gwag J.G."/>
            <person name="Moon J.K."/>
            <person name="Lee Y.H."/>
            <person name="Park B.S."/>
            <person name="Bombarely A."/>
            <person name="Doyle J.J."/>
            <person name="Jackson S.A."/>
            <person name="Schafleitner R."/>
            <person name="Srinives P."/>
            <person name="Varshney R.K."/>
            <person name="Lee S.H."/>
        </authorList>
    </citation>
    <scope>NUCLEOTIDE SEQUENCE [LARGE SCALE GENOMIC DNA]</scope>
    <source>
        <strain evidence="3">cv. VC1973A</strain>
    </source>
</reference>
<proteinExistence type="predicted"/>
<dbReference type="OrthoDB" id="1740536at2759"/>
<organism evidence="3 4">
    <name type="scientific">Vigna radiata var. radiata</name>
    <name type="common">Mung bean</name>
    <name type="synonym">Phaseolus aureus</name>
    <dbReference type="NCBI Taxonomy" id="3916"/>
    <lineage>
        <taxon>Eukaryota</taxon>
        <taxon>Viridiplantae</taxon>
        <taxon>Streptophyta</taxon>
        <taxon>Embryophyta</taxon>
        <taxon>Tracheophyta</taxon>
        <taxon>Spermatophyta</taxon>
        <taxon>Magnoliopsida</taxon>
        <taxon>eudicotyledons</taxon>
        <taxon>Gunneridae</taxon>
        <taxon>Pentapetalae</taxon>
        <taxon>rosids</taxon>
        <taxon>fabids</taxon>
        <taxon>Fabales</taxon>
        <taxon>Fabaceae</taxon>
        <taxon>Papilionoideae</taxon>
        <taxon>50 kb inversion clade</taxon>
        <taxon>NPAAA clade</taxon>
        <taxon>indigoferoid/millettioid clade</taxon>
        <taxon>Phaseoleae</taxon>
        <taxon>Vigna</taxon>
    </lineage>
</organism>
<evidence type="ECO:0000313" key="4">
    <source>
        <dbReference type="RefSeq" id="XP_014506181.1"/>
    </source>
</evidence>
<feature type="region of interest" description="Disordered" evidence="1">
    <location>
        <begin position="262"/>
        <end position="289"/>
    </location>
</feature>
<dbReference type="Pfam" id="PF03732">
    <property type="entry name" value="Retrotrans_gag"/>
    <property type="match status" value="1"/>
</dbReference>
<accession>A0A1S3UJH4</accession>
<dbReference type="PANTHER" id="PTHR33223">
    <property type="entry name" value="CCHC-TYPE DOMAIN-CONTAINING PROTEIN"/>
    <property type="match status" value="1"/>
</dbReference>
<evidence type="ECO:0000313" key="3">
    <source>
        <dbReference type="Proteomes" id="UP000087766"/>
    </source>
</evidence>